<dbReference type="GO" id="GO:0016705">
    <property type="term" value="F:oxidoreductase activity, acting on paired donors, with incorporation or reduction of molecular oxygen"/>
    <property type="evidence" value="ECO:0007669"/>
    <property type="project" value="InterPro"/>
</dbReference>
<reference evidence="10 11" key="1">
    <citation type="submission" date="2024-01" db="EMBL/GenBank/DDBJ databases">
        <title>The genome of the rayed Mediterranean limpet Patella caerulea (Linnaeus, 1758).</title>
        <authorList>
            <person name="Anh-Thu Weber A."/>
            <person name="Halstead-Nussloch G."/>
        </authorList>
    </citation>
    <scope>NUCLEOTIDE SEQUENCE [LARGE SCALE GENOMIC DNA]</scope>
    <source>
        <strain evidence="10">AATW-2023a</strain>
        <tissue evidence="10">Whole specimen</tissue>
    </source>
</reference>
<evidence type="ECO:0000256" key="5">
    <source>
        <dbReference type="ARBA" id="ARBA00023004"/>
    </source>
</evidence>
<dbReference type="GO" id="GO:0020037">
    <property type="term" value="F:heme binding"/>
    <property type="evidence" value="ECO:0007669"/>
    <property type="project" value="InterPro"/>
</dbReference>
<sequence>MAMSSILGFLLSLDKTTIFIATVTLLIVVYIFSMKERVGIPPGPPFLPIVGNILNMRGAYVGKRYKYFGELKEKYGDIFRLYLGPKLVIVLNSFETVNEVFVKQKETFAARPTEQLWGINLATKNGRGIIWSNGDEWKTVRRTSLHALRDLGVGKSSIEEKLKEEVCALLDALSDIEGEPVCVHKYLMKATTNIICGIAFGTRFDYNNTEFLNVIAFVDSAFRNEGAFGPIHVLPLLRFTPFLMGYYKRFQNIHVGVESFILRRIKEHKETFNKDDIRDFIDACLSNREKTDYFDDHGMLRAIIDLFTAGSDTTAGSLDWALLYMILNPDIQKKCQEEIDSVVGANRMVSLSDKSKLPYVEATILEVQRLGNTAPASLPHMASEDAMVNGYLIPKGSMVYANLYGCHLDSKYWDDPKTFKPERFLDEAGKLKKRPSFVPFSAGSRICPGESLARMELFLFFSNILQRFTVIKTGSGELSTEGYFGISMSTPKYFLKLKRR</sequence>
<dbReference type="Proteomes" id="UP001347796">
    <property type="component" value="Unassembled WGS sequence"/>
</dbReference>
<evidence type="ECO:0000256" key="8">
    <source>
        <dbReference type="RuleBase" id="RU000461"/>
    </source>
</evidence>
<feature type="binding site" description="axial binding residue" evidence="7">
    <location>
        <position position="447"/>
    </location>
    <ligand>
        <name>heme</name>
        <dbReference type="ChEBI" id="CHEBI:30413"/>
    </ligand>
    <ligandPart>
        <name>Fe</name>
        <dbReference type="ChEBI" id="CHEBI:18248"/>
    </ligandPart>
</feature>
<dbReference type="InterPro" id="IPR036396">
    <property type="entry name" value="Cyt_P450_sf"/>
</dbReference>
<evidence type="ECO:0000313" key="11">
    <source>
        <dbReference type="Proteomes" id="UP001347796"/>
    </source>
</evidence>
<keyword evidence="11" id="KW-1185">Reference proteome</keyword>
<dbReference type="InterPro" id="IPR001128">
    <property type="entry name" value="Cyt_P450"/>
</dbReference>
<dbReference type="FunFam" id="1.10.630.10:FF:000036">
    <property type="entry name" value="CYtochrome P450 family"/>
    <property type="match status" value="1"/>
</dbReference>
<dbReference type="SUPFAM" id="SSF48264">
    <property type="entry name" value="Cytochrome P450"/>
    <property type="match status" value="1"/>
</dbReference>
<proteinExistence type="inferred from homology"/>
<evidence type="ECO:0000256" key="7">
    <source>
        <dbReference type="PIRSR" id="PIRSR602401-1"/>
    </source>
</evidence>
<dbReference type="AlphaFoldDB" id="A0AAN8JCC3"/>
<evidence type="ECO:0000256" key="2">
    <source>
        <dbReference type="ARBA" id="ARBA00010617"/>
    </source>
</evidence>
<comment type="cofactor">
    <cofactor evidence="1 7">
        <name>heme</name>
        <dbReference type="ChEBI" id="CHEBI:30413"/>
    </cofactor>
</comment>
<organism evidence="10 11">
    <name type="scientific">Patella caerulea</name>
    <name type="common">Rayed Mediterranean limpet</name>
    <dbReference type="NCBI Taxonomy" id="87958"/>
    <lineage>
        <taxon>Eukaryota</taxon>
        <taxon>Metazoa</taxon>
        <taxon>Spiralia</taxon>
        <taxon>Lophotrochozoa</taxon>
        <taxon>Mollusca</taxon>
        <taxon>Gastropoda</taxon>
        <taxon>Patellogastropoda</taxon>
        <taxon>Patelloidea</taxon>
        <taxon>Patellidae</taxon>
        <taxon>Patella</taxon>
    </lineage>
</organism>
<evidence type="ECO:0008006" key="12">
    <source>
        <dbReference type="Google" id="ProtNLM"/>
    </source>
</evidence>
<protein>
    <recommendedName>
        <fullName evidence="12">Cytochrome P450</fullName>
    </recommendedName>
</protein>
<keyword evidence="4 8" id="KW-0560">Oxidoreductase</keyword>
<dbReference type="InterPro" id="IPR002401">
    <property type="entry name" value="Cyt_P450_E_grp-I"/>
</dbReference>
<keyword evidence="5 7" id="KW-0408">Iron</keyword>
<dbReference type="EMBL" id="JAZGQO010000011">
    <property type="protein sequence ID" value="KAK6173169.1"/>
    <property type="molecule type" value="Genomic_DNA"/>
</dbReference>
<dbReference type="Pfam" id="PF00067">
    <property type="entry name" value="p450"/>
    <property type="match status" value="1"/>
</dbReference>
<keyword evidence="3 7" id="KW-0479">Metal-binding</keyword>
<dbReference type="Gene3D" id="1.10.630.10">
    <property type="entry name" value="Cytochrome P450"/>
    <property type="match status" value="1"/>
</dbReference>
<keyword evidence="9" id="KW-0812">Transmembrane</keyword>
<accession>A0AAN8JCC3</accession>
<evidence type="ECO:0000256" key="9">
    <source>
        <dbReference type="SAM" id="Phobius"/>
    </source>
</evidence>
<keyword evidence="9" id="KW-1133">Transmembrane helix</keyword>
<gene>
    <name evidence="10" type="ORF">SNE40_016676</name>
</gene>
<name>A0AAN8JCC3_PATCE</name>
<dbReference type="PRINTS" id="PR00385">
    <property type="entry name" value="P450"/>
</dbReference>
<evidence type="ECO:0000313" key="10">
    <source>
        <dbReference type="EMBL" id="KAK6173169.1"/>
    </source>
</evidence>
<comment type="similarity">
    <text evidence="2 8">Belongs to the cytochrome P450 family.</text>
</comment>
<comment type="caution">
    <text evidence="10">The sequence shown here is derived from an EMBL/GenBank/DDBJ whole genome shotgun (WGS) entry which is preliminary data.</text>
</comment>
<keyword evidence="7 8" id="KW-0349">Heme</keyword>
<evidence type="ECO:0000256" key="1">
    <source>
        <dbReference type="ARBA" id="ARBA00001971"/>
    </source>
</evidence>
<evidence type="ECO:0000256" key="4">
    <source>
        <dbReference type="ARBA" id="ARBA00023002"/>
    </source>
</evidence>
<dbReference type="GO" id="GO:0005506">
    <property type="term" value="F:iron ion binding"/>
    <property type="evidence" value="ECO:0007669"/>
    <property type="project" value="InterPro"/>
</dbReference>
<keyword evidence="9" id="KW-0472">Membrane</keyword>
<dbReference type="PRINTS" id="PR00463">
    <property type="entry name" value="EP450I"/>
</dbReference>
<dbReference type="PROSITE" id="PS00086">
    <property type="entry name" value="CYTOCHROME_P450"/>
    <property type="match status" value="1"/>
</dbReference>
<dbReference type="InterPro" id="IPR017972">
    <property type="entry name" value="Cyt_P450_CS"/>
</dbReference>
<evidence type="ECO:0000256" key="3">
    <source>
        <dbReference type="ARBA" id="ARBA00022723"/>
    </source>
</evidence>
<dbReference type="GO" id="GO:0004497">
    <property type="term" value="F:monooxygenase activity"/>
    <property type="evidence" value="ECO:0007669"/>
    <property type="project" value="UniProtKB-KW"/>
</dbReference>
<dbReference type="InterPro" id="IPR050182">
    <property type="entry name" value="Cytochrome_P450_fam2"/>
</dbReference>
<feature type="transmembrane region" description="Helical" evidence="9">
    <location>
        <begin position="6"/>
        <end position="32"/>
    </location>
</feature>
<keyword evidence="6 8" id="KW-0503">Monooxygenase</keyword>
<dbReference type="PANTHER" id="PTHR24300">
    <property type="entry name" value="CYTOCHROME P450 508A4-RELATED"/>
    <property type="match status" value="1"/>
</dbReference>
<evidence type="ECO:0000256" key="6">
    <source>
        <dbReference type="ARBA" id="ARBA00023033"/>
    </source>
</evidence>